<dbReference type="SUPFAM" id="SSF55347">
    <property type="entry name" value="Glyceraldehyde-3-phosphate dehydrogenase-like, C-terminal domain"/>
    <property type="match status" value="1"/>
</dbReference>
<dbReference type="Pfam" id="PF02894">
    <property type="entry name" value="GFO_IDH_MocA_C"/>
    <property type="match status" value="1"/>
</dbReference>
<dbReference type="RefSeq" id="WP_311483264.1">
    <property type="nucleotide sequence ID" value="NZ_JAVRHP010000008.1"/>
</dbReference>
<evidence type="ECO:0000313" key="4">
    <source>
        <dbReference type="Proteomes" id="UP001248819"/>
    </source>
</evidence>
<protein>
    <submittedName>
        <fullName evidence="3">Gfo/Idh/MocA family oxidoreductase</fullName>
    </submittedName>
</protein>
<dbReference type="Proteomes" id="UP001248819">
    <property type="component" value="Unassembled WGS sequence"/>
</dbReference>
<evidence type="ECO:0000259" key="1">
    <source>
        <dbReference type="Pfam" id="PF01408"/>
    </source>
</evidence>
<comment type="caution">
    <text evidence="3">The sequence shown here is derived from an EMBL/GenBank/DDBJ whole genome shotgun (WGS) entry which is preliminary data.</text>
</comment>
<name>A0ABU3CRV3_9FLAO</name>
<keyword evidence="4" id="KW-1185">Reference proteome</keyword>
<dbReference type="SUPFAM" id="SSF51735">
    <property type="entry name" value="NAD(P)-binding Rossmann-fold domains"/>
    <property type="match status" value="1"/>
</dbReference>
<dbReference type="InterPro" id="IPR000683">
    <property type="entry name" value="Gfo/Idh/MocA-like_OxRdtase_N"/>
</dbReference>
<dbReference type="PANTHER" id="PTHR43249">
    <property type="entry name" value="UDP-N-ACETYL-2-AMINO-2-DEOXY-D-GLUCURONATE OXIDASE"/>
    <property type="match status" value="1"/>
</dbReference>
<gene>
    <name evidence="3" type="ORF">RM529_02970</name>
</gene>
<organism evidence="3 4">
    <name type="scientific">Autumnicola edwardsiae</name>
    <dbReference type="NCBI Taxonomy" id="3075594"/>
    <lineage>
        <taxon>Bacteria</taxon>
        <taxon>Pseudomonadati</taxon>
        <taxon>Bacteroidota</taxon>
        <taxon>Flavobacteriia</taxon>
        <taxon>Flavobacteriales</taxon>
        <taxon>Flavobacteriaceae</taxon>
        <taxon>Autumnicola</taxon>
    </lineage>
</organism>
<evidence type="ECO:0000313" key="3">
    <source>
        <dbReference type="EMBL" id="MDT0649086.1"/>
    </source>
</evidence>
<dbReference type="Gene3D" id="3.30.360.10">
    <property type="entry name" value="Dihydrodipicolinate Reductase, domain 2"/>
    <property type="match status" value="1"/>
</dbReference>
<dbReference type="Gene3D" id="3.40.50.720">
    <property type="entry name" value="NAD(P)-binding Rossmann-like Domain"/>
    <property type="match status" value="1"/>
</dbReference>
<reference evidence="3 4" key="1">
    <citation type="submission" date="2023-09" db="EMBL/GenBank/DDBJ databases">
        <authorList>
            <person name="Rey-Velasco X."/>
        </authorList>
    </citation>
    <scope>NUCLEOTIDE SEQUENCE [LARGE SCALE GENOMIC DNA]</scope>
    <source>
        <strain evidence="3 4">F297</strain>
    </source>
</reference>
<dbReference type="InterPro" id="IPR052515">
    <property type="entry name" value="Gfo/Idh/MocA_Oxidoreductase"/>
</dbReference>
<feature type="domain" description="Gfo/Idh/MocA-like oxidoreductase N-terminal" evidence="1">
    <location>
        <begin position="4"/>
        <end position="121"/>
    </location>
</feature>
<dbReference type="InterPro" id="IPR036291">
    <property type="entry name" value="NAD(P)-bd_dom_sf"/>
</dbReference>
<evidence type="ECO:0000259" key="2">
    <source>
        <dbReference type="Pfam" id="PF02894"/>
    </source>
</evidence>
<feature type="domain" description="Gfo/Idh/MocA-like oxidoreductase C-terminal" evidence="2">
    <location>
        <begin position="136"/>
        <end position="333"/>
    </location>
</feature>
<sequence>MNNIRFAVVGCGHIGKRHLKVILGEENAELTAICDNDTGKLEAIKNSGIEAHFFDDYEKMLQESNVDIVCICTPHGLHAEMSILAAKYKKHILVEKPMSLNSSEGREMIKSAEENGVRLYVVKQNRYNKPIHLANEALKNKKLGKVFMVQCNVLWNRNQEYYEQSSWRGRKSSEGGALFTQVSHFLDLLVWWFGEIEEAKTLVDTLNHEIEIEDCGVSALKFKNGSLGSIMWTNCVYNSNYEGSITILGEKGTIKIGGQYLNEIEYWDVNSYPLPIDVEFEDKPNSYGTYQGSSSNHDKLVHELVLEIIQDRKGVVEGEEGLKSIEAIEKIYRHTKLQ</sequence>
<dbReference type="Pfam" id="PF01408">
    <property type="entry name" value="GFO_IDH_MocA"/>
    <property type="match status" value="1"/>
</dbReference>
<dbReference type="EMBL" id="JAVRHP010000008">
    <property type="protein sequence ID" value="MDT0649086.1"/>
    <property type="molecule type" value="Genomic_DNA"/>
</dbReference>
<dbReference type="PANTHER" id="PTHR43249:SF1">
    <property type="entry name" value="D-GLUCOSIDE 3-DEHYDROGENASE"/>
    <property type="match status" value="1"/>
</dbReference>
<proteinExistence type="predicted"/>
<dbReference type="InterPro" id="IPR004104">
    <property type="entry name" value="Gfo/Idh/MocA-like_OxRdtase_C"/>
</dbReference>
<accession>A0ABU3CRV3</accession>